<feature type="domain" description="DUF4340" evidence="1">
    <location>
        <begin position="84"/>
        <end position="223"/>
    </location>
</feature>
<gene>
    <name evidence="2" type="ORF">L21SP5_02649</name>
</gene>
<dbReference type="STRING" id="1307839.L21SP5_02649"/>
<evidence type="ECO:0000259" key="1">
    <source>
        <dbReference type="Pfam" id="PF14238"/>
    </source>
</evidence>
<accession>A0A0S2I204</accession>
<dbReference type="OrthoDB" id="931346at2"/>
<sequence length="342" mass="39556">MKKYIIQILVIIVLVGLIVAAQLAPYGTSRLFDMLKIGKQATIRELRDFNIEDTAKIDRIFMVDKENNIVELTESEQGKWYVNEEFLAKKNNVQLLLKTLHRMRIKTPVAKAAEENILKSLATKSVKVEVYSDDDLMKTIYIGGVTQNQLGTYALLEGSNRPFVIEIPGFRGYLSSRFTTNPVSWRSTRIFYYDQSQIDEIGVRVGDKPEESFKIYVNGRNEYELYGEGKKAKVFDTLAVRRFVKEFEHKYHSHFVLGKSPKQVDSVFNSSFFYRFSVKLNNDESVELSLHRNKNISPNVTDDDIFTVNQLNGIINRNTWVLVQTHVFATMFKELSDFKPQF</sequence>
<keyword evidence="3" id="KW-1185">Reference proteome</keyword>
<dbReference type="InterPro" id="IPR025641">
    <property type="entry name" value="DUF4340"/>
</dbReference>
<dbReference type="EMBL" id="CP013118">
    <property type="protein sequence ID" value="ALO16272.1"/>
    <property type="molecule type" value="Genomic_DNA"/>
</dbReference>
<evidence type="ECO:0000313" key="3">
    <source>
        <dbReference type="Proteomes" id="UP000064893"/>
    </source>
</evidence>
<protein>
    <recommendedName>
        <fullName evidence="1">DUF4340 domain-containing protein</fullName>
    </recommendedName>
</protein>
<organism evidence="2 3">
    <name type="scientific">Salinivirga cyanobacteriivorans</name>
    <dbReference type="NCBI Taxonomy" id="1307839"/>
    <lineage>
        <taxon>Bacteria</taxon>
        <taxon>Pseudomonadati</taxon>
        <taxon>Bacteroidota</taxon>
        <taxon>Bacteroidia</taxon>
        <taxon>Bacteroidales</taxon>
        <taxon>Salinivirgaceae</taxon>
        <taxon>Salinivirga</taxon>
    </lineage>
</organism>
<name>A0A0S2I204_9BACT</name>
<dbReference type="AlphaFoldDB" id="A0A0S2I204"/>
<dbReference type="Pfam" id="PF14238">
    <property type="entry name" value="DUF4340"/>
    <property type="match status" value="1"/>
</dbReference>
<reference evidence="2 3" key="1">
    <citation type="submission" date="2015-11" db="EMBL/GenBank/DDBJ databases">
        <title>Description and complete genome sequence of a novel strain predominating in hypersaline microbial mats and representing a new family of the Bacteriodetes phylum.</title>
        <authorList>
            <person name="Spring S."/>
            <person name="Bunk B."/>
            <person name="Sproer C."/>
            <person name="Klenk H.-P."/>
        </authorList>
    </citation>
    <scope>NUCLEOTIDE SEQUENCE [LARGE SCALE GENOMIC DNA]</scope>
    <source>
        <strain evidence="2 3">L21-Spi-D4</strain>
    </source>
</reference>
<dbReference type="KEGG" id="blq:L21SP5_02649"/>
<dbReference type="Proteomes" id="UP000064893">
    <property type="component" value="Chromosome"/>
</dbReference>
<proteinExistence type="predicted"/>
<evidence type="ECO:0000313" key="2">
    <source>
        <dbReference type="EMBL" id="ALO16272.1"/>
    </source>
</evidence>
<dbReference type="RefSeq" id="WP_057953660.1">
    <property type="nucleotide sequence ID" value="NZ_CP013118.1"/>
</dbReference>